<sequence length="67" mass="7651">MTHSDNALVLLVCAIPSRVLCEGLTLGSRSCRLRCARRGLRVFREISSADCVVKLLVFYFHFMYWIG</sequence>
<evidence type="ECO:0000313" key="3">
    <source>
        <dbReference type="Proteomes" id="UP000822688"/>
    </source>
</evidence>
<reference evidence="2" key="1">
    <citation type="submission" date="2020-06" db="EMBL/GenBank/DDBJ databases">
        <title>WGS assembly of Ceratodon purpureus strain R40.</title>
        <authorList>
            <person name="Carey S.B."/>
            <person name="Jenkins J."/>
            <person name="Shu S."/>
            <person name="Lovell J.T."/>
            <person name="Sreedasyam A."/>
            <person name="Maumus F."/>
            <person name="Tiley G.P."/>
            <person name="Fernandez-Pozo N."/>
            <person name="Barry K."/>
            <person name="Chen C."/>
            <person name="Wang M."/>
            <person name="Lipzen A."/>
            <person name="Daum C."/>
            <person name="Saski C.A."/>
            <person name="Payton A.C."/>
            <person name="Mcbreen J.C."/>
            <person name="Conrad R.E."/>
            <person name="Kollar L.M."/>
            <person name="Olsson S."/>
            <person name="Huttunen S."/>
            <person name="Landis J.B."/>
            <person name="Wickett N.J."/>
            <person name="Johnson M.G."/>
            <person name="Rensing S.A."/>
            <person name="Grimwood J."/>
            <person name="Schmutz J."/>
            <person name="Mcdaniel S.F."/>
        </authorList>
    </citation>
    <scope>NUCLEOTIDE SEQUENCE</scope>
    <source>
        <strain evidence="2">R40</strain>
    </source>
</reference>
<accession>A0A8T0HT31</accession>
<evidence type="ECO:0008006" key="4">
    <source>
        <dbReference type="Google" id="ProtNLM"/>
    </source>
</evidence>
<name>A0A8T0HT31_CERPU</name>
<protein>
    <recommendedName>
        <fullName evidence="4">Secreted protein</fullName>
    </recommendedName>
</protein>
<dbReference type="Proteomes" id="UP000822688">
    <property type="component" value="Chromosome V"/>
</dbReference>
<gene>
    <name evidence="2" type="ORF">KC19_VG218400</name>
</gene>
<evidence type="ECO:0000313" key="2">
    <source>
        <dbReference type="EMBL" id="KAG0573885.1"/>
    </source>
</evidence>
<dbReference type="EMBL" id="CM026426">
    <property type="protein sequence ID" value="KAG0573885.1"/>
    <property type="molecule type" value="Genomic_DNA"/>
</dbReference>
<keyword evidence="3" id="KW-1185">Reference proteome</keyword>
<feature type="signal peptide" evidence="1">
    <location>
        <begin position="1"/>
        <end position="21"/>
    </location>
</feature>
<dbReference type="AlphaFoldDB" id="A0A8T0HT31"/>
<organism evidence="2 3">
    <name type="scientific">Ceratodon purpureus</name>
    <name type="common">Fire moss</name>
    <name type="synonym">Dicranum purpureum</name>
    <dbReference type="NCBI Taxonomy" id="3225"/>
    <lineage>
        <taxon>Eukaryota</taxon>
        <taxon>Viridiplantae</taxon>
        <taxon>Streptophyta</taxon>
        <taxon>Embryophyta</taxon>
        <taxon>Bryophyta</taxon>
        <taxon>Bryophytina</taxon>
        <taxon>Bryopsida</taxon>
        <taxon>Dicranidae</taxon>
        <taxon>Pseudoditrichales</taxon>
        <taxon>Ditrichaceae</taxon>
        <taxon>Ceratodon</taxon>
    </lineage>
</organism>
<evidence type="ECO:0000256" key="1">
    <source>
        <dbReference type="SAM" id="SignalP"/>
    </source>
</evidence>
<keyword evidence="1" id="KW-0732">Signal</keyword>
<comment type="caution">
    <text evidence="2">The sequence shown here is derived from an EMBL/GenBank/DDBJ whole genome shotgun (WGS) entry which is preliminary data.</text>
</comment>
<feature type="chain" id="PRO_5035884004" description="Secreted protein" evidence="1">
    <location>
        <begin position="22"/>
        <end position="67"/>
    </location>
</feature>
<proteinExistence type="predicted"/>